<evidence type="ECO:0000313" key="1">
    <source>
        <dbReference type="EMBL" id="CPR17345.1"/>
    </source>
</evidence>
<dbReference type="EMBL" id="CGIG01000001">
    <property type="protein sequence ID" value="CPR17345.1"/>
    <property type="molecule type" value="Genomic_DNA"/>
</dbReference>
<dbReference type="STRING" id="1109412.BN1221_02588c"/>
<protein>
    <submittedName>
        <fullName evidence="1">Uncharacterized protein</fullName>
    </submittedName>
</protein>
<organism evidence="1 2">
    <name type="scientific">Brenneria goodwinii</name>
    <dbReference type="NCBI Taxonomy" id="1109412"/>
    <lineage>
        <taxon>Bacteria</taxon>
        <taxon>Pseudomonadati</taxon>
        <taxon>Pseudomonadota</taxon>
        <taxon>Gammaproteobacteria</taxon>
        <taxon>Enterobacterales</taxon>
        <taxon>Pectobacteriaceae</taxon>
        <taxon>Brenneria</taxon>
    </lineage>
</organism>
<reference evidence="2" key="1">
    <citation type="submission" date="2015-01" db="EMBL/GenBank/DDBJ databases">
        <authorList>
            <person name="Paterson Steve"/>
        </authorList>
    </citation>
    <scope>NUCLEOTIDE SEQUENCE [LARGE SCALE GENOMIC DNA]</scope>
    <source>
        <strain evidence="2">OBR1</strain>
    </source>
</reference>
<gene>
    <name evidence="1" type="ORF">BN1221_02588c</name>
</gene>
<evidence type="ECO:0000313" key="2">
    <source>
        <dbReference type="Proteomes" id="UP000044377"/>
    </source>
</evidence>
<accession>A0A0G4JWS4</accession>
<keyword evidence="2" id="KW-1185">Reference proteome</keyword>
<dbReference type="Proteomes" id="UP000044377">
    <property type="component" value="Unassembled WGS sequence"/>
</dbReference>
<dbReference type="AlphaFoldDB" id="A0A0G4JWS4"/>
<proteinExistence type="predicted"/>
<sequence>MFQHFLPHRYRLCRGTDNHPPPHMLAPYLSLYNAETNNDRAVIL</sequence>
<name>A0A0G4JWS4_9GAMM</name>